<evidence type="ECO:0000256" key="4">
    <source>
        <dbReference type="ARBA" id="ARBA00023316"/>
    </source>
</evidence>
<dbReference type="AlphaFoldDB" id="A0A1Z4J9U0"/>
<evidence type="ECO:0000259" key="7">
    <source>
        <dbReference type="SMART" id="SM00925"/>
    </source>
</evidence>
<dbReference type="GO" id="GO:0019867">
    <property type="term" value="C:outer membrane"/>
    <property type="evidence" value="ECO:0007669"/>
    <property type="project" value="InterPro"/>
</dbReference>
<name>A0A1Z4J9U0_LEPBY</name>
<feature type="chain" id="PRO_5011109485" description="peptidoglycan lytic exotransglycosylase" evidence="6">
    <location>
        <begin position="23"/>
        <end position="387"/>
    </location>
</feature>
<keyword evidence="4" id="KW-0961">Cell wall biogenesis/degradation</keyword>
<evidence type="ECO:0000313" key="9">
    <source>
        <dbReference type="Proteomes" id="UP000217895"/>
    </source>
</evidence>
<dbReference type="GO" id="GO:0008933">
    <property type="term" value="F:peptidoglycan lytic transglycosylase activity"/>
    <property type="evidence" value="ECO:0007669"/>
    <property type="project" value="TreeGrafter"/>
</dbReference>
<dbReference type="Gene3D" id="2.40.240.50">
    <property type="entry name" value="Barwin-like endoglucanases"/>
    <property type="match status" value="1"/>
</dbReference>
<feature type="signal peptide" evidence="6">
    <location>
        <begin position="1"/>
        <end position="22"/>
    </location>
</feature>
<proteinExistence type="predicted"/>
<dbReference type="EMBL" id="AP018203">
    <property type="protein sequence ID" value="BAY53534.1"/>
    <property type="molecule type" value="Genomic_DNA"/>
</dbReference>
<dbReference type="CDD" id="cd14485">
    <property type="entry name" value="mltA_like_LT_A"/>
    <property type="match status" value="1"/>
</dbReference>
<evidence type="ECO:0000256" key="6">
    <source>
        <dbReference type="SAM" id="SignalP"/>
    </source>
</evidence>
<evidence type="ECO:0000256" key="5">
    <source>
        <dbReference type="ARBA" id="ARBA00030918"/>
    </source>
</evidence>
<dbReference type="InterPro" id="IPR036908">
    <property type="entry name" value="RlpA-like_sf"/>
</dbReference>
<keyword evidence="9" id="KW-1185">Reference proteome</keyword>
<dbReference type="Gene3D" id="2.40.40.10">
    <property type="entry name" value="RlpA-like domain"/>
    <property type="match status" value="1"/>
</dbReference>
<dbReference type="Pfam" id="PF06725">
    <property type="entry name" value="3D"/>
    <property type="match status" value="1"/>
</dbReference>
<reference evidence="8 9" key="1">
    <citation type="submission" date="2017-06" db="EMBL/GenBank/DDBJ databases">
        <title>Genome sequencing of cyanobaciteial culture collection at National Institute for Environmental Studies (NIES).</title>
        <authorList>
            <person name="Hirose Y."/>
            <person name="Shimura Y."/>
            <person name="Fujisawa T."/>
            <person name="Nakamura Y."/>
            <person name="Kawachi M."/>
        </authorList>
    </citation>
    <scope>NUCLEOTIDE SEQUENCE [LARGE SCALE GENOMIC DNA]</scope>
    <source>
        <strain evidence="8 9">NIES-2135</strain>
    </source>
</reference>
<sequence length="387" mass="42546">MKRSLILASLLFLGVPAIPLLAQPKPTTQPAAKPAQVPLKPIAPSTVAVDDQILRDRRSVLGAIDQSLRYLQTSKAIQAYQNYPVKEITRDRVIRSLRRFRQLLLTAKSEAALSAAIAKEFTVYQSTGKDNQGTVAFTGYFEPVHTASRKRTAEYRYPLYALPAGFSQWKKPHPTRLELEGADGLQGKQGKLRGAELVWMRDRLEAFLIQVQGSARLNLTDGTTMTIGVAGITDQPYSGIGRELIKDNKLKLEDLNLPNVLKYFQENPKDLDVYLPRNRRFVFFRNTFGAPALGSLGVPLTGDRSIATDKSLMPPGALALIQTQLPIANSQKQLEQRSVSRFVLDQDTGGAIIGAGRVDIFTGTGVQAGNEAGLINATGQLYYLLLK</sequence>
<dbReference type="PANTHER" id="PTHR30124">
    <property type="entry name" value="MEMBRANE-BOUND LYTIC MUREIN TRANSGLYCOSYLASE A"/>
    <property type="match status" value="1"/>
</dbReference>
<dbReference type="InterPro" id="IPR010611">
    <property type="entry name" value="3D_dom"/>
</dbReference>
<dbReference type="GO" id="GO:0009253">
    <property type="term" value="P:peptidoglycan catabolic process"/>
    <property type="evidence" value="ECO:0007669"/>
    <property type="project" value="TreeGrafter"/>
</dbReference>
<dbReference type="SMART" id="SM00925">
    <property type="entry name" value="MltA"/>
    <property type="match status" value="1"/>
</dbReference>
<protein>
    <recommendedName>
        <fullName evidence="2">peptidoglycan lytic exotransglycosylase</fullName>
        <ecNumber evidence="2">4.2.2.n1</ecNumber>
    </recommendedName>
    <alternativeName>
        <fullName evidence="5">Murein hydrolase A</fullName>
    </alternativeName>
</protein>
<dbReference type="CDD" id="cd14668">
    <property type="entry name" value="mlta_B"/>
    <property type="match status" value="1"/>
</dbReference>
<organism evidence="8 9">
    <name type="scientific">Leptolyngbya boryana NIES-2135</name>
    <dbReference type="NCBI Taxonomy" id="1973484"/>
    <lineage>
        <taxon>Bacteria</taxon>
        <taxon>Bacillati</taxon>
        <taxon>Cyanobacteriota</taxon>
        <taxon>Cyanophyceae</taxon>
        <taxon>Leptolyngbyales</taxon>
        <taxon>Leptolyngbyaceae</taxon>
        <taxon>Leptolyngbya group</taxon>
        <taxon>Leptolyngbya</taxon>
    </lineage>
</organism>
<feature type="domain" description="Lytic transglycosylase MltA" evidence="7">
    <location>
        <begin position="144"/>
        <end position="285"/>
    </location>
</feature>
<evidence type="ECO:0000313" key="8">
    <source>
        <dbReference type="EMBL" id="BAY53534.1"/>
    </source>
</evidence>
<keyword evidence="3" id="KW-0456">Lyase</keyword>
<dbReference type="GO" id="GO:0009254">
    <property type="term" value="P:peptidoglycan turnover"/>
    <property type="evidence" value="ECO:0007669"/>
    <property type="project" value="InterPro"/>
</dbReference>
<dbReference type="InterPro" id="IPR005300">
    <property type="entry name" value="MltA_B"/>
</dbReference>
<dbReference type="SUPFAM" id="SSF50685">
    <property type="entry name" value="Barwin-like endoglucanases"/>
    <property type="match status" value="1"/>
</dbReference>
<comment type="catalytic activity">
    <reaction evidence="1">
        <text>Exolytic cleavage of the (1-&gt;4)-beta-glycosidic linkage between N-acetylmuramic acid (MurNAc) and N-acetylglucosamine (GlcNAc) residues in peptidoglycan, from either the reducing or the non-reducing ends of the peptidoglycan chains, with concomitant formation of a 1,6-anhydrobond in the MurNAc residue.</text>
        <dbReference type="EC" id="4.2.2.n1"/>
    </reaction>
</comment>
<evidence type="ECO:0000256" key="2">
    <source>
        <dbReference type="ARBA" id="ARBA00012587"/>
    </source>
</evidence>
<accession>A0A1Z4J9U0</accession>
<dbReference type="PANTHER" id="PTHR30124:SF0">
    <property type="entry name" value="MEMBRANE-BOUND LYTIC MUREIN TRANSGLYCOSYLASE A"/>
    <property type="match status" value="1"/>
</dbReference>
<dbReference type="GO" id="GO:0004553">
    <property type="term" value="F:hydrolase activity, hydrolyzing O-glycosyl compounds"/>
    <property type="evidence" value="ECO:0007669"/>
    <property type="project" value="InterPro"/>
</dbReference>
<dbReference type="PIRSF" id="PIRSF019422">
    <property type="entry name" value="MltA"/>
    <property type="match status" value="1"/>
</dbReference>
<dbReference type="InterPro" id="IPR026044">
    <property type="entry name" value="MltA"/>
</dbReference>
<dbReference type="GO" id="GO:0071555">
    <property type="term" value="P:cell wall organization"/>
    <property type="evidence" value="ECO:0007669"/>
    <property type="project" value="UniProtKB-KW"/>
</dbReference>
<dbReference type="EC" id="4.2.2.n1" evidence="2"/>
<evidence type="ECO:0000256" key="3">
    <source>
        <dbReference type="ARBA" id="ARBA00023239"/>
    </source>
</evidence>
<gene>
    <name evidence="8" type="ORF">NIES2135_03400</name>
</gene>
<dbReference type="Proteomes" id="UP000217895">
    <property type="component" value="Chromosome"/>
</dbReference>
<dbReference type="Pfam" id="PF03562">
    <property type="entry name" value="MltA"/>
    <property type="match status" value="1"/>
</dbReference>
<keyword evidence="6" id="KW-0732">Signal</keyword>
<evidence type="ECO:0000256" key="1">
    <source>
        <dbReference type="ARBA" id="ARBA00001420"/>
    </source>
</evidence>